<dbReference type="PROSITE" id="PS50025">
    <property type="entry name" value="LAM_G_DOMAIN"/>
    <property type="match status" value="1"/>
</dbReference>
<dbReference type="Proteomes" id="UP001529510">
    <property type="component" value="Unassembled WGS sequence"/>
</dbReference>
<feature type="compositionally biased region" description="Pro residues" evidence="2">
    <location>
        <begin position="40"/>
        <end position="51"/>
    </location>
</feature>
<comment type="caution">
    <text evidence="4">The sequence shown here is derived from an EMBL/GenBank/DDBJ whole genome shotgun (WGS) entry which is preliminary data.</text>
</comment>
<gene>
    <name evidence="4" type="ORF">M9458_001825</name>
</gene>
<comment type="caution">
    <text evidence="1">Lacks conserved residue(s) required for the propagation of feature annotation.</text>
</comment>
<dbReference type="Pfam" id="PF02210">
    <property type="entry name" value="Laminin_G_2"/>
    <property type="match status" value="1"/>
</dbReference>
<evidence type="ECO:0000256" key="1">
    <source>
        <dbReference type="PROSITE-ProRule" id="PRU00122"/>
    </source>
</evidence>
<dbReference type="InterPro" id="IPR001791">
    <property type="entry name" value="Laminin_G"/>
</dbReference>
<dbReference type="EMBL" id="JAMKFB020000001">
    <property type="protein sequence ID" value="KAL0203807.1"/>
    <property type="molecule type" value="Genomic_DNA"/>
</dbReference>
<dbReference type="InterPro" id="IPR013320">
    <property type="entry name" value="ConA-like_dom_sf"/>
</dbReference>
<dbReference type="Gene3D" id="2.60.120.200">
    <property type="match status" value="1"/>
</dbReference>
<feature type="non-terminal residue" evidence="4">
    <location>
        <position position="51"/>
    </location>
</feature>
<reference evidence="4 5" key="1">
    <citation type="submission" date="2024-05" db="EMBL/GenBank/DDBJ databases">
        <title>Genome sequencing and assembly of Indian major carp, Cirrhinus mrigala (Hamilton, 1822).</title>
        <authorList>
            <person name="Mohindra V."/>
            <person name="Chowdhury L.M."/>
            <person name="Lal K."/>
            <person name="Jena J.K."/>
        </authorList>
    </citation>
    <scope>NUCLEOTIDE SEQUENCE [LARGE SCALE GENOMIC DNA]</scope>
    <source>
        <strain evidence="4">CM1030</strain>
        <tissue evidence="4">Blood</tissue>
    </source>
</reference>
<proteinExistence type="predicted"/>
<organism evidence="4 5">
    <name type="scientific">Cirrhinus mrigala</name>
    <name type="common">Mrigala</name>
    <dbReference type="NCBI Taxonomy" id="683832"/>
    <lineage>
        <taxon>Eukaryota</taxon>
        <taxon>Metazoa</taxon>
        <taxon>Chordata</taxon>
        <taxon>Craniata</taxon>
        <taxon>Vertebrata</taxon>
        <taxon>Euteleostomi</taxon>
        <taxon>Actinopterygii</taxon>
        <taxon>Neopterygii</taxon>
        <taxon>Teleostei</taxon>
        <taxon>Ostariophysi</taxon>
        <taxon>Cypriniformes</taxon>
        <taxon>Cyprinidae</taxon>
        <taxon>Labeoninae</taxon>
        <taxon>Labeonini</taxon>
        <taxon>Cirrhinus</taxon>
    </lineage>
</organism>
<evidence type="ECO:0000256" key="2">
    <source>
        <dbReference type="SAM" id="MobiDB-lite"/>
    </source>
</evidence>
<evidence type="ECO:0000259" key="3">
    <source>
        <dbReference type="PROSITE" id="PS50025"/>
    </source>
</evidence>
<sequence length="51" mass="5196">VETINDGSFHVVELVSKDQSLSLSIDGGSPKSINTASSPSPVPSPAPLYLG</sequence>
<accession>A0ABD0RZ69</accession>
<evidence type="ECO:0000313" key="4">
    <source>
        <dbReference type="EMBL" id="KAL0203807.1"/>
    </source>
</evidence>
<protein>
    <recommendedName>
        <fullName evidence="3">Laminin G domain-containing protein</fullName>
    </recommendedName>
</protein>
<feature type="region of interest" description="Disordered" evidence="2">
    <location>
        <begin position="26"/>
        <end position="51"/>
    </location>
</feature>
<name>A0ABD0RZ69_CIRMR</name>
<feature type="domain" description="Laminin G" evidence="3">
    <location>
        <begin position="1"/>
        <end position="51"/>
    </location>
</feature>
<keyword evidence="5" id="KW-1185">Reference proteome</keyword>
<dbReference type="SUPFAM" id="SSF49899">
    <property type="entry name" value="Concanavalin A-like lectins/glucanases"/>
    <property type="match status" value="1"/>
</dbReference>
<feature type="non-terminal residue" evidence="4">
    <location>
        <position position="1"/>
    </location>
</feature>
<dbReference type="AlphaFoldDB" id="A0ABD0RZ69"/>
<evidence type="ECO:0000313" key="5">
    <source>
        <dbReference type="Proteomes" id="UP001529510"/>
    </source>
</evidence>